<feature type="region of interest" description="Disordered" evidence="1">
    <location>
        <begin position="80"/>
        <end position="121"/>
    </location>
</feature>
<name>A0A059DCW9_EUCGR</name>
<gene>
    <name evidence="2" type="ORF">EUGRSUZ_A00790</name>
</gene>
<evidence type="ECO:0000313" key="2">
    <source>
        <dbReference type="EMBL" id="KCW88402.1"/>
    </source>
</evidence>
<organism evidence="2">
    <name type="scientific">Eucalyptus grandis</name>
    <name type="common">Flooded gum</name>
    <dbReference type="NCBI Taxonomy" id="71139"/>
    <lineage>
        <taxon>Eukaryota</taxon>
        <taxon>Viridiplantae</taxon>
        <taxon>Streptophyta</taxon>
        <taxon>Embryophyta</taxon>
        <taxon>Tracheophyta</taxon>
        <taxon>Spermatophyta</taxon>
        <taxon>Magnoliopsida</taxon>
        <taxon>eudicotyledons</taxon>
        <taxon>Gunneridae</taxon>
        <taxon>Pentapetalae</taxon>
        <taxon>rosids</taxon>
        <taxon>malvids</taxon>
        <taxon>Myrtales</taxon>
        <taxon>Myrtaceae</taxon>
        <taxon>Myrtoideae</taxon>
        <taxon>Eucalypteae</taxon>
        <taxon>Eucalyptus</taxon>
    </lineage>
</organism>
<dbReference type="EMBL" id="KK198753">
    <property type="protein sequence ID" value="KCW88402.1"/>
    <property type="molecule type" value="Genomic_DNA"/>
</dbReference>
<sequence length="121" mass="13625">MVIITQPMAKGVRARLWRRWWRFGATTARTAEQAAERGGDGGLGRRRWLTMARAWGGRWRFSGQDVMVSRAWGGGVVVGEAATSKKKEGRKEGRKEEEEGEEGGFRPREGEGEITWEEVTC</sequence>
<proteinExistence type="predicted"/>
<evidence type="ECO:0000256" key="1">
    <source>
        <dbReference type="SAM" id="MobiDB-lite"/>
    </source>
</evidence>
<dbReference type="AlphaFoldDB" id="A0A059DCW9"/>
<reference evidence="2" key="1">
    <citation type="submission" date="2013-07" db="EMBL/GenBank/DDBJ databases">
        <title>The genome of Eucalyptus grandis.</title>
        <authorList>
            <person name="Schmutz J."/>
            <person name="Hayes R."/>
            <person name="Myburg A."/>
            <person name="Tuskan G."/>
            <person name="Grattapaglia D."/>
            <person name="Rokhsar D.S."/>
        </authorList>
    </citation>
    <scope>NUCLEOTIDE SEQUENCE</scope>
    <source>
        <tissue evidence="2">Leaf extractions</tissue>
    </source>
</reference>
<feature type="compositionally biased region" description="Acidic residues" evidence="1">
    <location>
        <begin position="112"/>
        <end position="121"/>
    </location>
</feature>
<feature type="compositionally biased region" description="Basic and acidic residues" evidence="1">
    <location>
        <begin position="83"/>
        <end position="111"/>
    </location>
</feature>
<dbReference type="Gramene" id="KCW88402">
    <property type="protein sequence ID" value="KCW88402"/>
    <property type="gene ID" value="EUGRSUZ_A00790"/>
</dbReference>
<accession>A0A059DCW9</accession>
<protein>
    <submittedName>
        <fullName evidence="2">Uncharacterized protein</fullName>
    </submittedName>
</protein>
<dbReference type="InParanoid" id="A0A059DCW9"/>